<comment type="subcellular location">
    <subcellularLocation>
        <location evidence="1">Nucleus</location>
    </subcellularLocation>
</comment>
<reference evidence="8" key="1">
    <citation type="submission" date="2022-02" db="EMBL/GenBank/DDBJ databases">
        <authorList>
            <person name="Henning P.M."/>
            <person name="McCubbin A.G."/>
            <person name="Shore J.S."/>
        </authorList>
    </citation>
    <scope>NUCLEOTIDE SEQUENCE</scope>
    <source>
        <strain evidence="8">F60SS</strain>
        <tissue evidence="8">Leaves</tissue>
    </source>
</reference>
<dbReference type="SMART" id="SM00432">
    <property type="entry name" value="MADS"/>
    <property type="match status" value="1"/>
</dbReference>
<keyword evidence="2" id="KW-0805">Transcription regulation</keyword>
<dbReference type="FunFam" id="3.40.1810.10:FF:000010">
    <property type="entry name" value="Agamous-like MADS-box protein AGL30"/>
    <property type="match status" value="1"/>
</dbReference>
<feature type="coiled-coil region" evidence="6">
    <location>
        <begin position="149"/>
        <end position="205"/>
    </location>
</feature>
<name>A0A9Q0G3G5_9ROSI</name>
<accession>A0A9Q0G3G5</accession>
<evidence type="ECO:0000313" key="8">
    <source>
        <dbReference type="EMBL" id="KAJ4842839.1"/>
    </source>
</evidence>
<evidence type="ECO:0000256" key="6">
    <source>
        <dbReference type="SAM" id="Coils"/>
    </source>
</evidence>
<feature type="domain" description="MADS-box" evidence="7">
    <location>
        <begin position="1"/>
        <end position="53"/>
    </location>
</feature>
<dbReference type="CDD" id="cd00266">
    <property type="entry name" value="MADS_SRF_like"/>
    <property type="match status" value="1"/>
</dbReference>
<dbReference type="OrthoDB" id="1898716at2759"/>
<dbReference type="GO" id="GO:0005634">
    <property type="term" value="C:nucleus"/>
    <property type="evidence" value="ECO:0007669"/>
    <property type="project" value="UniProtKB-SubCell"/>
</dbReference>
<dbReference type="GO" id="GO:0045944">
    <property type="term" value="P:positive regulation of transcription by RNA polymerase II"/>
    <property type="evidence" value="ECO:0007669"/>
    <property type="project" value="InterPro"/>
</dbReference>
<dbReference type="Gene3D" id="3.40.1810.10">
    <property type="entry name" value="Transcription factor, MADS-box"/>
    <property type="match status" value="1"/>
</dbReference>
<evidence type="ECO:0000256" key="1">
    <source>
        <dbReference type="ARBA" id="ARBA00004123"/>
    </source>
</evidence>
<dbReference type="InterPro" id="IPR050142">
    <property type="entry name" value="MADS-box/MEF2_TF"/>
</dbReference>
<evidence type="ECO:0000256" key="2">
    <source>
        <dbReference type="ARBA" id="ARBA00023015"/>
    </source>
</evidence>
<dbReference type="AlphaFoldDB" id="A0A9Q0G3G5"/>
<dbReference type="GO" id="GO:0000981">
    <property type="term" value="F:DNA-binding transcription factor activity, RNA polymerase II-specific"/>
    <property type="evidence" value="ECO:0007669"/>
    <property type="project" value="InterPro"/>
</dbReference>
<dbReference type="SUPFAM" id="SSF55455">
    <property type="entry name" value="SRF-like"/>
    <property type="match status" value="1"/>
</dbReference>
<evidence type="ECO:0000256" key="4">
    <source>
        <dbReference type="ARBA" id="ARBA00023163"/>
    </source>
</evidence>
<organism evidence="8 9">
    <name type="scientific">Turnera subulata</name>
    <dbReference type="NCBI Taxonomy" id="218843"/>
    <lineage>
        <taxon>Eukaryota</taxon>
        <taxon>Viridiplantae</taxon>
        <taxon>Streptophyta</taxon>
        <taxon>Embryophyta</taxon>
        <taxon>Tracheophyta</taxon>
        <taxon>Spermatophyta</taxon>
        <taxon>Magnoliopsida</taxon>
        <taxon>eudicotyledons</taxon>
        <taxon>Gunneridae</taxon>
        <taxon>Pentapetalae</taxon>
        <taxon>rosids</taxon>
        <taxon>fabids</taxon>
        <taxon>Malpighiales</taxon>
        <taxon>Passifloraceae</taxon>
        <taxon>Turnera</taxon>
    </lineage>
</organism>
<gene>
    <name evidence="8" type="ORF">Tsubulata_034332</name>
</gene>
<comment type="caution">
    <text evidence="8">The sequence shown here is derived from an EMBL/GenBank/DDBJ whole genome shotgun (WGS) entry which is preliminary data.</text>
</comment>
<keyword evidence="6" id="KW-0175">Coiled coil</keyword>
<dbReference type="GO" id="GO:0000987">
    <property type="term" value="F:cis-regulatory region sequence-specific DNA binding"/>
    <property type="evidence" value="ECO:0007669"/>
    <property type="project" value="InterPro"/>
</dbReference>
<keyword evidence="9" id="KW-1185">Reference proteome</keyword>
<dbReference type="InterPro" id="IPR036879">
    <property type="entry name" value="TF_MADSbox_sf"/>
</dbReference>
<reference evidence="8" key="2">
    <citation type="journal article" date="2023" name="Plants (Basel)">
        <title>Annotation of the Turnera subulata (Passifloraceae) Draft Genome Reveals the S-Locus Evolved after the Divergence of Turneroideae from Passifloroideae in a Stepwise Manner.</title>
        <authorList>
            <person name="Henning P.M."/>
            <person name="Roalson E.H."/>
            <person name="Mir W."/>
            <person name="McCubbin A.G."/>
            <person name="Shore J.S."/>
        </authorList>
    </citation>
    <scope>NUCLEOTIDE SEQUENCE</scope>
    <source>
        <strain evidence="8">F60SS</strain>
    </source>
</reference>
<keyword evidence="3" id="KW-0238">DNA-binding</keyword>
<evidence type="ECO:0000256" key="3">
    <source>
        <dbReference type="ARBA" id="ARBA00023125"/>
    </source>
</evidence>
<dbReference type="GO" id="GO:0080092">
    <property type="term" value="P:regulation of pollen tube growth"/>
    <property type="evidence" value="ECO:0007669"/>
    <property type="project" value="UniProtKB-ARBA"/>
</dbReference>
<evidence type="ECO:0000256" key="5">
    <source>
        <dbReference type="ARBA" id="ARBA00023242"/>
    </source>
</evidence>
<dbReference type="PROSITE" id="PS50066">
    <property type="entry name" value="MADS_BOX_2"/>
    <property type="match status" value="1"/>
</dbReference>
<evidence type="ECO:0000259" key="7">
    <source>
        <dbReference type="PROSITE" id="PS50066"/>
    </source>
</evidence>
<dbReference type="InterPro" id="IPR002100">
    <property type="entry name" value="TF_MADSbox"/>
</dbReference>
<keyword evidence="5" id="KW-0539">Nucleus</keyword>
<dbReference type="Pfam" id="PF00319">
    <property type="entry name" value="SRF-TF"/>
    <property type="match status" value="1"/>
</dbReference>
<dbReference type="InterPro" id="IPR033897">
    <property type="entry name" value="SRF-like_MADS-box"/>
</dbReference>
<dbReference type="GO" id="GO:0010152">
    <property type="term" value="P:pollen maturation"/>
    <property type="evidence" value="ECO:0007669"/>
    <property type="project" value="UniProtKB-ARBA"/>
</dbReference>
<dbReference type="Proteomes" id="UP001141552">
    <property type="component" value="Unassembled WGS sequence"/>
</dbReference>
<dbReference type="GO" id="GO:0046983">
    <property type="term" value="F:protein dimerization activity"/>
    <property type="evidence" value="ECO:0007669"/>
    <property type="project" value="InterPro"/>
</dbReference>
<dbReference type="PRINTS" id="PR00404">
    <property type="entry name" value="MADSDOMAIN"/>
</dbReference>
<proteinExistence type="predicted"/>
<sequence length="420" mass="47003">MGRVKLKIKKLENTNGRQATYAKRKHGIMKKANELSILCDIDIILLMFSPTGKPSICKGTRSIEEVISKFAQLTPQERAKRKLESLEALKKTFKKLDHDVNIPEFLGTSSPTIEVWSQPIDISIICDLLNILFPMTMLLTLLHHRNFIVQDLTNQARVLQHQLSELHKRLSFWTDPDKINSIEHLRQLENSLKESLNRIQAHKESIGRQQLIAIECNNQFQNGMHVPFRMGAEQQVPHMSWVPNNDSQHIVLPEDSNLLSHRDVECCGSSSFGSYSGYFGMGKTSELANSGQDSSLSSLLSELSGTASMRQPLAGNYSCLPYNLNLLNDVKFQSAVEMNLQKSPVEFHANGSYGAPKPDHDSTTGSWASTSGTCGVSIFDEHLYSQVIIHLIGADLGEVMYFSKEKQLCIGLFVDISQTA</sequence>
<keyword evidence="4" id="KW-0804">Transcription</keyword>
<dbReference type="EMBL" id="JAKUCV010002380">
    <property type="protein sequence ID" value="KAJ4842839.1"/>
    <property type="molecule type" value="Genomic_DNA"/>
</dbReference>
<evidence type="ECO:0000313" key="9">
    <source>
        <dbReference type="Proteomes" id="UP001141552"/>
    </source>
</evidence>
<protein>
    <recommendedName>
        <fullName evidence="7">MADS-box domain-containing protein</fullName>
    </recommendedName>
</protein>
<dbReference type="PANTHER" id="PTHR48019">
    <property type="entry name" value="SERUM RESPONSE FACTOR HOMOLOG"/>
    <property type="match status" value="1"/>
</dbReference>